<dbReference type="FunFam" id="1.10.510.10:FF:000537">
    <property type="entry name" value="Putative receptor-like protein kinase"/>
    <property type="match status" value="1"/>
</dbReference>
<dbReference type="Pfam" id="PF07714">
    <property type="entry name" value="PK_Tyr_Ser-Thr"/>
    <property type="match status" value="1"/>
</dbReference>
<evidence type="ECO:0000256" key="4">
    <source>
        <dbReference type="ARBA" id="ARBA00022692"/>
    </source>
</evidence>
<dbReference type="GO" id="GO:0005524">
    <property type="term" value="F:ATP binding"/>
    <property type="evidence" value="ECO:0007669"/>
    <property type="project" value="UniProtKB-UniRule"/>
</dbReference>
<reference evidence="17 18" key="1">
    <citation type="submission" date="2023-10" db="EMBL/GenBank/DDBJ databases">
        <title>Chromosome-scale genome assembly provides insights into flower coloration mechanisms of Canna indica.</title>
        <authorList>
            <person name="Li C."/>
        </authorList>
    </citation>
    <scope>NUCLEOTIDE SEQUENCE [LARGE SCALE GENOMIC DNA]</scope>
    <source>
        <tissue evidence="17">Flower</tissue>
    </source>
</reference>
<keyword evidence="4 15" id="KW-0812">Transmembrane</keyword>
<accession>A0AAQ3KGR4</accession>
<feature type="compositionally biased region" description="Basic and acidic residues" evidence="14">
    <location>
        <begin position="440"/>
        <end position="449"/>
    </location>
</feature>
<feature type="region of interest" description="Disordered" evidence="14">
    <location>
        <begin position="409"/>
        <end position="453"/>
    </location>
</feature>
<keyword evidence="5" id="KW-0732">Signal</keyword>
<dbReference type="Gene3D" id="3.30.200.20">
    <property type="entry name" value="Phosphorylase Kinase, domain 1"/>
    <property type="match status" value="1"/>
</dbReference>
<name>A0AAQ3KGR4_9LILI</name>
<evidence type="ECO:0000256" key="1">
    <source>
        <dbReference type="ARBA" id="ARBA00004479"/>
    </source>
</evidence>
<evidence type="ECO:0000256" key="12">
    <source>
        <dbReference type="PROSITE-ProRule" id="PRU10141"/>
    </source>
</evidence>
<dbReference type="GO" id="GO:0004674">
    <property type="term" value="F:protein serine/threonine kinase activity"/>
    <property type="evidence" value="ECO:0007669"/>
    <property type="project" value="UniProtKB-KW"/>
</dbReference>
<evidence type="ECO:0000256" key="11">
    <source>
        <dbReference type="ARBA" id="ARBA00023180"/>
    </source>
</evidence>
<keyword evidence="18" id="KW-1185">Reference proteome</keyword>
<dbReference type="SMART" id="SM00220">
    <property type="entry name" value="S_TKc"/>
    <property type="match status" value="1"/>
</dbReference>
<dbReference type="InterPro" id="IPR045874">
    <property type="entry name" value="LRK10/LRL21-25-like"/>
</dbReference>
<evidence type="ECO:0000256" key="8">
    <source>
        <dbReference type="ARBA" id="ARBA00022840"/>
    </source>
</evidence>
<evidence type="ECO:0000256" key="6">
    <source>
        <dbReference type="ARBA" id="ARBA00022741"/>
    </source>
</evidence>
<dbReference type="PROSITE" id="PS00107">
    <property type="entry name" value="PROTEIN_KINASE_ATP"/>
    <property type="match status" value="1"/>
</dbReference>
<feature type="region of interest" description="Disordered" evidence="14">
    <location>
        <begin position="1"/>
        <end position="20"/>
    </location>
</feature>
<feature type="binding site" evidence="12">
    <location>
        <position position="148"/>
    </location>
    <ligand>
        <name>ATP</name>
        <dbReference type="ChEBI" id="CHEBI:30616"/>
    </ligand>
</feature>
<evidence type="ECO:0000256" key="3">
    <source>
        <dbReference type="ARBA" id="ARBA00022679"/>
    </source>
</evidence>
<comment type="similarity">
    <text evidence="13">Belongs to the protein kinase superfamily.</text>
</comment>
<evidence type="ECO:0000313" key="18">
    <source>
        <dbReference type="Proteomes" id="UP001327560"/>
    </source>
</evidence>
<keyword evidence="10 15" id="KW-0472">Membrane</keyword>
<dbReference type="PANTHER" id="PTHR27009">
    <property type="entry name" value="RUST RESISTANCE KINASE LR10-RELATED"/>
    <property type="match status" value="1"/>
</dbReference>
<evidence type="ECO:0000313" key="17">
    <source>
        <dbReference type="EMBL" id="WOL08574.1"/>
    </source>
</evidence>
<evidence type="ECO:0000256" key="10">
    <source>
        <dbReference type="ARBA" id="ARBA00023136"/>
    </source>
</evidence>
<dbReference type="InterPro" id="IPR011009">
    <property type="entry name" value="Kinase-like_dom_sf"/>
</dbReference>
<evidence type="ECO:0000256" key="14">
    <source>
        <dbReference type="SAM" id="MobiDB-lite"/>
    </source>
</evidence>
<comment type="subcellular location">
    <subcellularLocation>
        <location evidence="1">Membrane</location>
        <topology evidence="1">Single-pass type I membrane protein</topology>
    </subcellularLocation>
</comment>
<proteinExistence type="inferred from homology"/>
<evidence type="ECO:0000259" key="16">
    <source>
        <dbReference type="PROSITE" id="PS50011"/>
    </source>
</evidence>
<feature type="compositionally biased region" description="Pro residues" evidence="14">
    <location>
        <begin position="1"/>
        <end position="11"/>
    </location>
</feature>
<dbReference type="Proteomes" id="UP001327560">
    <property type="component" value="Chromosome 5"/>
</dbReference>
<dbReference type="SUPFAM" id="SSF56112">
    <property type="entry name" value="Protein kinase-like (PK-like)"/>
    <property type="match status" value="1"/>
</dbReference>
<keyword evidence="6 12" id="KW-0547">Nucleotide-binding</keyword>
<dbReference type="InterPro" id="IPR017441">
    <property type="entry name" value="Protein_kinase_ATP_BS"/>
</dbReference>
<feature type="transmembrane region" description="Helical" evidence="15">
    <location>
        <begin position="25"/>
        <end position="47"/>
    </location>
</feature>
<dbReference type="Gene3D" id="1.10.510.10">
    <property type="entry name" value="Transferase(Phosphotransferase) domain 1"/>
    <property type="match status" value="1"/>
</dbReference>
<keyword evidence="3" id="KW-0808">Transferase</keyword>
<keyword evidence="9 15" id="KW-1133">Transmembrane helix</keyword>
<protein>
    <recommendedName>
        <fullName evidence="16">Protein kinase domain-containing protein</fullName>
    </recommendedName>
</protein>
<evidence type="ECO:0000256" key="2">
    <source>
        <dbReference type="ARBA" id="ARBA00022527"/>
    </source>
</evidence>
<keyword evidence="7" id="KW-0418">Kinase</keyword>
<feature type="compositionally biased region" description="Low complexity" evidence="14">
    <location>
        <begin position="423"/>
        <end position="439"/>
    </location>
</feature>
<dbReference type="AlphaFoldDB" id="A0AAQ3KGR4"/>
<dbReference type="InterPro" id="IPR001245">
    <property type="entry name" value="Ser-Thr/Tyr_kinase_cat_dom"/>
</dbReference>
<dbReference type="GO" id="GO:0016020">
    <property type="term" value="C:membrane"/>
    <property type="evidence" value="ECO:0007669"/>
    <property type="project" value="UniProtKB-SubCell"/>
</dbReference>
<keyword evidence="2 13" id="KW-0723">Serine/threonine-protein kinase</keyword>
<evidence type="ECO:0000256" key="15">
    <source>
        <dbReference type="SAM" id="Phobius"/>
    </source>
</evidence>
<gene>
    <name evidence="17" type="ORF">Cni_G17327</name>
</gene>
<keyword evidence="11" id="KW-0325">Glycoprotein</keyword>
<dbReference type="PROSITE" id="PS50011">
    <property type="entry name" value="PROTEIN_KINASE_DOM"/>
    <property type="match status" value="1"/>
</dbReference>
<evidence type="ECO:0000256" key="7">
    <source>
        <dbReference type="ARBA" id="ARBA00022777"/>
    </source>
</evidence>
<keyword evidence="8 12" id="KW-0067">ATP-binding</keyword>
<evidence type="ECO:0000256" key="9">
    <source>
        <dbReference type="ARBA" id="ARBA00022989"/>
    </source>
</evidence>
<evidence type="ECO:0000256" key="5">
    <source>
        <dbReference type="ARBA" id="ARBA00022729"/>
    </source>
</evidence>
<evidence type="ECO:0000256" key="13">
    <source>
        <dbReference type="RuleBase" id="RU000304"/>
    </source>
</evidence>
<dbReference type="InterPro" id="IPR000719">
    <property type="entry name" value="Prot_kinase_dom"/>
</dbReference>
<dbReference type="PROSITE" id="PS00108">
    <property type="entry name" value="PROTEIN_KINASE_ST"/>
    <property type="match status" value="1"/>
</dbReference>
<dbReference type="InterPro" id="IPR008271">
    <property type="entry name" value="Ser/Thr_kinase_AS"/>
</dbReference>
<organism evidence="17 18">
    <name type="scientific">Canna indica</name>
    <name type="common">Indian-shot</name>
    <dbReference type="NCBI Taxonomy" id="4628"/>
    <lineage>
        <taxon>Eukaryota</taxon>
        <taxon>Viridiplantae</taxon>
        <taxon>Streptophyta</taxon>
        <taxon>Embryophyta</taxon>
        <taxon>Tracheophyta</taxon>
        <taxon>Spermatophyta</taxon>
        <taxon>Magnoliopsida</taxon>
        <taxon>Liliopsida</taxon>
        <taxon>Zingiberales</taxon>
        <taxon>Cannaceae</taxon>
        <taxon>Canna</taxon>
    </lineage>
</organism>
<dbReference type="EMBL" id="CP136894">
    <property type="protein sequence ID" value="WOL08574.1"/>
    <property type="molecule type" value="Genomic_DNA"/>
</dbReference>
<feature type="domain" description="Protein kinase" evidence="16">
    <location>
        <begin position="120"/>
        <end position="415"/>
    </location>
</feature>
<sequence>MSTPPPPPPSPSSSSNDSRTTSTEAVTGIIISTVIGVVIIAVAYFIIRYCIIRLRLRSSNSSNEEEQVTARMGTIRSPSSIAVTTMNSRIGTEPVEKFLKEIMKEKPMRFTPQDLVDFTQNYGKVLGSGGFGIVYKGQFLNGLPMAVKVLNSNMNKRAEEQFMAEVGTIGRTYHINLVKLYGFCFDKTVNALVYEYMENGSLDKYLFEDGNHKIEWGKLHEIAIGTAKGIRYLHEECQQKIVHYDIKPANVLLAANFTPKVADFGLAKFCDRERSFETFTGGRGTPGYAAPELWLPISVTHKCDVYSFGMLLFEILGRRRNLELMGAAAVATGEQSQEEVEWFPKLVWERFEKGEMRSIVAACGIGEKEKEKAERVCQVALWCVQYQPEARPTMGRVVRMLEGEEEIERPPNPFQYMTPFPQSSSSSWTMTMSTATADSSSRERGKAGDESEITLLGIERI</sequence>